<dbReference type="InterPro" id="IPR056367">
    <property type="entry name" value="ASKHA_NBD_ParM_R1-like"/>
</dbReference>
<evidence type="ECO:0000259" key="2">
    <source>
        <dbReference type="Pfam" id="PF21523"/>
    </source>
</evidence>
<dbReference type="InterPro" id="IPR009440">
    <property type="entry name" value="ParM/StbA_N"/>
</dbReference>
<reference evidence="3 4" key="1">
    <citation type="submission" date="2018-06" db="EMBL/GenBank/DDBJ databases">
        <authorList>
            <consortium name="Pathogen Informatics"/>
            <person name="Doyle S."/>
        </authorList>
    </citation>
    <scope>NUCLEOTIDE SEQUENCE [LARGE SCALE GENOMIC DNA]</scope>
    <source>
        <strain evidence="3 4">NCTC12119</strain>
    </source>
</reference>
<proteinExistence type="predicted"/>
<dbReference type="InterPro" id="IPR048345">
    <property type="entry name" value="ParM_C"/>
</dbReference>
<dbReference type="InterPro" id="IPR043129">
    <property type="entry name" value="ATPase_NBD"/>
</dbReference>
<dbReference type="Gene3D" id="3.30.420.40">
    <property type="match status" value="2"/>
</dbReference>
<evidence type="ECO:0000259" key="1">
    <source>
        <dbReference type="Pfam" id="PF06406"/>
    </source>
</evidence>
<dbReference type="Pfam" id="PF06406">
    <property type="entry name" value="StbA_N"/>
    <property type="match status" value="1"/>
</dbReference>
<feature type="domain" description="Plasmid segregation protein ParM/StbA N-terminal" evidence="1">
    <location>
        <begin position="22"/>
        <end position="182"/>
    </location>
</feature>
<gene>
    <name evidence="3" type="primary">parM</name>
    <name evidence="3" type="ORF">NCTC12119_04827</name>
</gene>
<protein>
    <submittedName>
        <fullName evidence="3">PRTRC system protein D</fullName>
    </submittedName>
</protein>
<sequence length="345" mass="38025">MSEVQNKQLEEVQTGVDGSNVLKIVIDDGSKAAKVVFLDERGELKTHLSANSFVPNFRVAHTGTNPYNYFVDEYERYSHHKEATEALETTDVAHQYDEISRLNVHHALHSSGIEPQAVHLHVTLPLSQFYNSMGELNTENIQRKKDNLLKPVGRHVNGQTVSFNVAGISVFPESLPAVSQASELSTIESYEVSLVLDLGGTTLDAASISGQLEQISKVKGFDRIGCSVVYDEIRRYLQSVNVNDSDAYIDHLIGNRSDANALKITDSLRTETFEAVNAAVKKLQDMVVKAVKQIEERPHYIFIVGGGSFLIADAIEENYPNAKVVVVNNPQLALATSIAESVLFN</sequence>
<dbReference type="Pfam" id="PF21523">
    <property type="entry name" value="ParM_N"/>
    <property type="match status" value="1"/>
</dbReference>
<dbReference type="EMBL" id="UIGI01000002">
    <property type="protein sequence ID" value="SUY92798.1"/>
    <property type="molecule type" value="Genomic_DNA"/>
</dbReference>
<organism evidence="3 4">
    <name type="scientific">Buttiauxella agrestis</name>
    <dbReference type="NCBI Taxonomy" id="82977"/>
    <lineage>
        <taxon>Bacteria</taxon>
        <taxon>Pseudomonadati</taxon>
        <taxon>Pseudomonadota</taxon>
        <taxon>Gammaproteobacteria</taxon>
        <taxon>Enterobacterales</taxon>
        <taxon>Enterobacteriaceae</taxon>
        <taxon>Buttiauxella</taxon>
    </lineage>
</organism>
<accession>A0A381KND3</accession>
<feature type="domain" description="Plasmid segregation protein ParM C-terminal" evidence="2">
    <location>
        <begin position="187"/>
        <end position="339"/>
    </location>
</feature>
<dbReference type="RefSeq" id="WP_115632037.1">
    <property type="nucleotide sequence ID" value="NZ_UIGI01000002.1"/>
</dbReference>
<evidence type="ECO:0000313" key="4">
    <source>
        <dbReference type="Proteomes" id="UP000255528"/>
    </source>
</evidence>
<dbReference type="CDD" id="cd24022">
    <property type="entry name" value="ASKHA_NBD_ParM_R1-like"/>
    <property type="match status" value="1"/>
</dbReference>
<dbReference type="SUPFAM" id="SSF53067">
    <property type="entry name" value="Actin-like ATPase domain"/>
    <property type="match status" value="2"/>
</dbReference>
<dbReference type="AlphaFoldDB" id="A0A381KND3"/>
<evidence type="ECO:0000313" key="3">
    <source>
        <dbReference type="EMBL" id="SUY92798.1"/>
    </source>
</evidence>
<name>A0A381KND3_9ENTR</name>
<dbReference type="Proteomes" id="UP000255528">
    <property type="component" value="Unassembled WGS sequence"/>
</dbReference>